<reference evidence="2" key="1">
    <citation type="journal article" date="2015" name="Nat. Genet.">
        <title>The genome and transcriptome of the zoonotic hookworm Ancylostoma ceylanicum identify infection-specific gene families.</title>
        <authorList>
            <person name="Schwarz E.M."/>
            <person name="Hu Y."/>
            <person name="Antoshechkin I."/>
            <person name="Miller M.M."/>
            <person name="Sternberg P.W."/>
            <person name="Aroian R.V."/>
        </authorList>
    </citation>
    <scope>NUCLEOTIDE SEQUENCE</scope>
    <source>
        <strain evidence="2">HY135</strain>
    </source>
</reference>
<keyword evidence="2" id="KW-1185">Reference proteome</keyword>
<comment type="caution">
    <text evidence="1">The sequence shown here is derived from an EMBL/GenBank/DDBJ whole genome shotgun (WGS) entry which is preliminary data.</text>
</comment>
<evidence type="ECO:0000313" key="1">
    <source>
        <dbReference type="EMBL" id="EYC25038.1"/>
    </source>
</evidence>
<dbReference type="EMBL" id="JARK01001348">
    <property type="protein sequence ID" value="EYC25038.1"/>
    <property type="molecule type" value="Genomic_DNA"/>
</dbReference>
<accession>A0A016VEB3</accession>
<name>A0A016VEB3_9BILA</name>
<evidence type="ECO:0000313" key="2">
    <source>
        <dbReference type="Proteomes" id="UP000024635"/>
    </source>
</evidence>
<sequence>MQISLILAMEKDQTSSIYCITCFRDDVVVAVANAGPVPVAIQFLELFKRKIKVTREDVEKNESDDWLAWLDK</sequence>
<organism evidence="1 2">
    <name type="scientific">Ancylostoma ceylanicum</name>
    <dbReference type="NCBI Taxonomy" id="53326"/>
    <lineage>
        <taxon>Eukaryota</taxon>
        <taxon>Metazoa</taxon>
        <taxon>Ecdysozoa</taxon>
        <taxon>Nematoda</taxon>
        <taxon>Chromadorea</taxon>
        <taxon>Rhabditida</taxon>
        <taxon>Rhabditina</taxon>
        <taxon>Rhabditomorpha</taxon>
        <taxon>Strongyloidea</taxon>
        <taxon>Ancylostomatidae</taxon>
        <taxon>Ancylostomatinae</taxon>
        <taxon>Ancylostoma</taxon>
    </lineage>
</organism>
<dbReference type="OrthoDB" id="5840486at2759"/>
<dbReference type="AlphaFoldDB" id="A0A016VEB3"/>
<protein>
    <submittedName>
        <fullName evidence="1">Uncharacterized protein</fullName>
    </submittedName>
</protein>
<gene>
    <name evidence="1" type="primary">Acey_s0012.g1662</name>
    <name evidence="1" type="ORF">Y032_0012g1662</name>
</gene>
<dbReference type="Proteomes" id="UP000024635">
    <property type="component" value="Unassembled WGS sequence"/>
</dbReference>
<proteinExistence type="predicted"/>